<proteinExistence type="predicted"/>
<sequence>MADFVDDYDLFVADPEPYLFEPEYTEEELALMDREREKRYEPEQTGAGERTRANSNWWCKCDCCEQIPTEIESLCCSEWDQVLPSMVGVSVDPEDPGQIACVAASDSFAAMIHPAVVKFFFHRDKVNWRKRPTPSGPDGQLSSE</sequence>
<protein>
    <submittedName>
        <fullName evidence="1">Uncharacterized protein</fullName>
    </submittedName>
</protein>
<dbReference type="AlphaFoldDB" id="A0A3N0XUK4"/>
<accession>A0A3N0XUK4</accession>
<dbReference type="EMBL" id="RJVU01062051">
    <property type="protein sequence ID" value="ROJ30495.1"/>
    <property type="molecule type" value="Genomic_DNA"/>
</dbReference>
<comment type="caution">
    <text evidence="1">The sequence shown here is derived from an EMBL/GenBank/DDBJ whole genome shotgun (WGS) entry which is preliminary data.</text>
</comment>
<dbReference type="OrthoDB" id="9898867at2759"/>
<name>A0A3N0XUK4_ANAGA</name>
<organism evidence="1 2">
    <name type="scientific">Anabarilius grahami</name>
    <name type="common">Kanglang fish</name>
    <name type="synonym">Barilius grahami</name>
    <dbReference type="NCBI Taxonomy" id="495550"/>
    <lineage>
        <taxon>Eukaryota</taxon>
        <taxon>Metazoa</taxon>
        <taxon>Chordata</taxon>
        <taxon>Craniata</taxon>
        <taxon>Vertebrata</taxon>
        <taxon>Euteleostomi</taxon>
        <taxon>Actinopterygii</taxon>
        <taxon>Neopterygii</taxon>
        <taxon>Teleostei</taxon>
        <taxon>Ostariophysi</taxon>
        <taxon>Cypriniformes</taxon>
        <taxon>Xenocyprididae</taxon>
        <taxon>Xenocypridinae</taxon>
        <taxon>Xenocypridinae incertae sedis</taxon>
        <taxon>Anabarilius</taxon>
    </lineage>
</organism>
<evidence type="ECO:0000313" key="2">
    <source>
        <dbReference type="Proteomes" id="UP000281406"/>
    </source>
</evidence>
<dbReference type="Proteomes" id="UP000281406">
    <property type="component" value="Unassembled WGS sequence"/>
</dbReference>
<keyword evidence="2" id="KW-1185">Reference proteome</keyword>
<reference evidence="1 2" key="1">
    <citation type="submission" date="2018-10" db="EMBL/GenBank/DDBJ databases">
        <title>Genome assembly for a Yunnan-Guizhou Plateau 3E fish, Anabarilius grahami (Regan), and its evolutionary and genetic applications.</title>
        <authorList>
            <person name="Jiang W."/>
        </authorList>
    </citation>
    <scope>NUCLEOTIDE SEQUENCE [LARGE SCALE GENOMIC DNA]</scope>
    <source>
        <strain evidence="1">AG-KIZ</strain>
        <tissue evidence="1">Muscle</tissue>
    </source>
</reference>
<gene>
    <name evidence="1" type="ORF">DPX16_23576</name>
</gene>
<evidence type="ECO:0000313" key="1">
    <source>
        <dbReference type="EMBL" id="ROJ30495.1"/>
    </source>
</evidence>